<dbReference type="SUPFAM" id="SSF48726">
    <property type="entry name" value="Immunoglobulin"/>
    <property type="match status" value="2"/>
</dbReference>
<protein>
    <recommendedName>
        <fullName evidence="5">Ig-like domain-containing protein</fullName>
    </recommendedName>
</protein>
<dbReference type="GO" id="GO:0016020">
    <property type="term" value="C:membrane"/>
    <property type="evidence" value="ECO:0007669"/>
    <property type="project" value="TreeGrafter"/>
</dbReference>
<evidence type="ECO:0000259" key="5">
    <source>
        <dbReference type="PROSITE" id="PS50835"/>
    </source>
</evidence>
<dbReference type="PANTHER" id="PTHR12207:SF21">
    <property type="entry name" value="IMMUNOGLOBULIN SUPERFAMILY MEMBER 3"/>
    <property type="match status" value="1"/>
</dbReference>
<dbReference type="InterPro" id="IPR051102">
    <property type="entry name" value="IgSF_V-set/TM_domain"/>
</dbReference>
<dbReference type="AlphaFoldDB" id="A0A553RKD2"/>
<dbReference type="OrthoDB" id="8721173at2759"/>
<evidence type="ECO:0000313" key="6">
    <source>
        <dbReference type="EMBL" id="TRZ02630.1"/>
    </source>
</evidence>
<keyword evidence="4" id="KW-0812">Transmembrane</keyword>
<dbReference type="SMART" id="SM00406">
    <property type="entry name" value="IGv"/>
    <property type="match status" value="2"/>
</dbReference>
<dbReference type="FunFam" id="2.60.40.10:FF:002170">
    <property type="entry name" value="Immunoglobulin superfamily, member 3"/>
    <property type="match status" value="2"/>
</dbReference>
<keyword evidence="1" id="KW-0732">Signal</keyword>
<keyword evidence="3" id="KW-0393">Immunoglobulin domain</keyword>
<keyword evidence="2" id="KW-1015">Disulfide bond</keyword>
<dbReference type="PANTHER" id="PTHR12207">
    <property type="entry name" value="V-SET AND TRANSMEMBRANE DOMAIN-CONTAINING PROTEIN"/>
    <property type="match status" value="1"/>
</dbReference>
<accession>A0A553RKD2</accession>
<dbReference type="InterPro" id="IPR036179">
    <property type="entry name" value="Ig-like_dom_sf"/>
</dbReference>
<dbReference type="Pfam" id="PF07686">
    <property type="entry name" value="V-set"/>
    <property type="match status" value="2"/>
</dbReference>
<dbReference type="SMART" id="SM00409">
    <property type="entry name" value="IG"/>
    <property type="match status" value="2"/>
</dbReference>
<dbReference type="EMBL" id="SRMA01023900">
    <property type="protein sequence ID" value="TRZ02630.1"/>
    <property type="molecule type" value="Genomic_DNA"/>
</dbReference>
<comment type="caution">
    <text evidence="6">The sequence shown here is derived from an EMBL/GenBank/DDBJ whole genome shotgun (WGS) entry which is preliminary data.</text>
</comment>
<evidence type="ECO:0000256" key="1">
    <source>
        <dbReference type="ARBA" id="ARBA00022729"/>
    </source>
</evidence>
<proteinExistence type="predicted"/>
<sequence>MANHLLLCSPLVSKLKVHKSNQSLQFVEDSRVRVNCSVSSQTSADSQHAVRWYARKAEPGQPDELLLKIEHTGAFEYGAYAEEERLRSRVQSEKLSPRLYGLTLHRAESSDSGIYYCLVEEWLTDPEGDWYRLAQDSSGFTHVTVRQPDGPILNLVYWTDMVIIPAVEVLLEPELKVYVLLYKEFIRPSATREAAEAAKQLKAPFYKVEEVESNITIPEDGSIRLGCSILSQSSKDSRFSVSWYIYRLGQEEEEEKECVFSIGHDAVFGNGNCSPAEGPGPNSRLQFERTSSDLYSLTIQKALPRDAGNYYCHVGEWLLNPRNEWYQLASKNSGITIVNIMAQVSTVQSVVCSNDSLFYFVFFYPFPIFGILLIAVLIVRYKSRSHSKNQEGKNGAPLLWIKEPHLSYSPTCLDPPALSLHPGSVD</sequence>
<evidence type="ECO:0000256" key="4">
    <source>
        <dbReference type="SAM" id="Phobius"/>
    </source>
</evidence>
<evidence type="ECO:0000256" key="2">
    <source>
        <dbReference type="ARBA" id="ARBA00023157"/>
    </source>
</evidence>
<feature type="transmembrane region" description="Helical" evidence="4">
    <location>
        <begin position="357"/>
        <end position="379"/>
    </location>
</feature>
<dbReference type="InterPro" id="IPR013783">
    <property type="entry name" value="Ig-like_fold"/>
</dbReference>
<organism evidence="6 7">
    <name type="scientific">Danionella cerebrum</name>
    <dbReference type="NCBI Taxonomy" id="2873325"/>
    <lineage>
        <taxon>Eukaryota</taxon>
        <taxon>Metazoa</taxon>
        <taxon>Chordata</taxon>
        <taxon>Craniata</taxon>
        <taxon>Vertebrata</taxon>
        <taxon>Euteleostomi</taxon>
        <taxon>Actinopterygii</taxon>
        <taxon>Neopterygii</taxon>
        <taxon>Teleostei</taxon>
        <taxon>Ostariophysi</taxon>
        <taxon>Cypriniformes</taxon>
        <taxon>Danionidae</taxon>
        <taxon>Danioninae</taxon>
        <taxon>Danionella</taxon>
    </lineage>
</organism>
<dbReference type="Proteomes" id="UP000316079">
    <property type="component" value="Unassembled WGS sequence"/>
</dbReference>
<feature type="domain" description="Ig-like" evidence="5">
    <location>
        <begin position="10"/>
        <end position="120"/>
    </location>
</feature>
<keyword evidence="7" id="KW-1185">Reference proteome</keyword>
<dbReference type="PROSITE" id="PS50835">
    <property type="entry name" value="IG_LIKE"/>
    <property type="match status" value="2"/>
</dbReference>
<name>A0A553RKD2_9TELE</name>
<dbReference type="InterPro" id="IPR003599">
    <property type="entry name" value="Ig_sub"/>
</dbReference>
<dbReference type="Gene3D" id="2.60.40.10">
    <property type="entry name" value="Immunoglobulins"/>
    <property type="match status" value="2"/>
</dbReference>
<dbReference type="InterPro" id="IPR013106">
    <property type="entry name" value="Ig_V-set"/>
</dbReference>
<dbReference type="STRING" id="623744.A0A553RKD2"/>
<keyword evidence="4" id="KW-0472">Membrane</keyword>
<keyword evidence="4" id="KW-1133">Transmembrane helix</keyword>
<evidence type="ECO:0000256" key="3">
    <source>
        <dbReference type="ARBA" id="ARBA00023319"/>
    </source>
</evidence>
<gene>
    <name evidence="6" type="ORF">DNTS_026448</name>
</gene>
<dbReference type="InterPro" id="IPR007110">
    <property type="entry name" value="Ig-like_dom"/>
</dbReference>
<feature type="domain" description="Ig-like" evidence="5">
    <location>
        <begin position="204"/>
        <end position="314"/>
    </location>
</feature>
<evidence type="ECO:0000313" key="7">
    <source>
        <dbReference type="Proteomes" id="UP000316079"/>
    </source>
</evidence>
<dbReference type="CDD" id="cd00099">
    <property type="entry name" value="IgV"/>
    <property type="match status" value="1"/>
</dbReference>
<reference evidence="6 7" key="1">
    <citation type="journal article" date="2019" name="Sci. Data">
        <title>Hybrid genome assembly and annotation of Danionella translucida.</title>
        <authorList>
            <person name="Kadobianskyi M."/>
            <person name="Schulze L."/>
            <person name="Schuelke M."/>
            <person name="Judkewitz B."/>
        </authorList>
    </citation>
    <scope>NUCLEOTIDE SEQUENCE [LARGE SCALE GENOMIC DNA]</scope>
    <source>
        <strain evidence="6 7">Bolton</strain>
    </source>
</reference>